<sequence>MTSKEYDRVWDDLRATGHSNPYGLLYHIGAPTSDGWMVVDEWESEEDFKNFGEILMPILEKNNIPKKAPTVMPVHYVYSHILAEHH</sequence>
<comment type="caution">
    <text evidence="1">The sequence shown here is derived from an EMBL/GenBank/DDBJ whole genome shotgun (WGS) entry which is preliminary data.</text>
</comment>
<evidence type="ECO:0000313" key="1">
    <source>
        <dbReference type="EMBL" id="RVT76624.1"/>
    </source>
</evidence>
<evidence type="ECO:0000313" key="2">
    <source>
        <dbReference type="Proteomes" id="UP000285211"/>
    </source>
</evidence>
<dbReference type="Proteomes" id="UP000285211">
    <property type="component" value="Unassembled WGS sequence"/>
</dbReference>
<protein>
    <recommendedName>
        <fullName evidence="3">ABM domain-containing protein</fullName>
    </recommendedName>
</protein>
<accession>A0A437KW39</accession>
<keyword evidence="2" id="KW-1185">Reference proteome</keyword>
<dbReference type="AlphaFoldDB" id="A0A437KW39"/>
<evidence type="ECO:0008006" key="3">
    <source>
        <dbReference type="Google" id="ProtNLM"/>
    </source>
</evidence>
<dbReference type="RefSeq" id="WP_128194746.1">
    <property type="nucleotide sequence ID" value="NZ_SACJ01000004.1"/>
</dbReference>
<reference evidence="1 2" key="1">
    <citation type="submission" date="2019-01" db="EMBL/GenBank/DDBJ databases">
        <authorList>
            <person name="Chen W.-M."/>
        </authorList>
    </citation>
    <scope>NUCLEOTIDE SEQUENCE [LARGE SCALE GENOMIC DNA]</scope>
    <source>
        <strain evidence="1 2">BBQ-12</strain>
    </source>
</reference>
<proteinExistence type="predicted"/>
<dbReference type="OrthoDB" id="1363507at2"/>
<name>A0A437KW39_9FLAO</name>
<organism evidence="1 2">
    <name type="scientific">Flavobacterium sufflavum</name>
    <dbReference type="NCBI Taxonomy" id="1921138"/>
    <lineage>
        <taxon>Bacteria</taxon>
        <taxon>Pseudomonadati</taxon>
        <taxon>Bacteroidota</taxon>
        <taxon>Flavobacteriia</taxon>
        <taxon>Flavobacteriales</taxon>
        <taxon>Flavobacteriaceae</taxon>
        <taxon>Flavobacterium</taxon>
    </lineage>
</organism>
<dbReference type="EMBL" id="SACJ01000004">
    <property type="protein sequence ID" value="RVT76624.1"/>
    <property type="molecule type" value="Genomic_DNA"/>
</dbReference>
<gene>
    <name evidence="1" type="ORF">EOD40_08970</name>
</gene>